<keyword evidence="2" id="KW-0812">Transmembrane</keyword>
<dbReference type="GO" id="GO:0005886">
    <property type="term" value="C:plasma membrane"/>
    <property type="evidence" value="ECO:0007669"/>
    <property type="project" value="UniProtKB-SubCell"/>
</dbReference>
<dbReference type="PANTHER" id="PTHR23530">
    <property type="entry name" value="TRANSPORT PROTEIN-RELATED"/>
    <property type="match status" value="1"/>
</dbReference>
<evidence type="ECO:0000256" key="2">
    <source>
        <dbReference type="SAM" id="Phobius"/>
    </source>
</evidence>
<proteinExistence type="predicted"/>
<sequence>MRRNRYLMYGIALLHGMVFYGPISALYRQAHGLTISQITVMEGISLALCIFLEVPWGMAADRIGYKKTFGSCCWIYLVSKIVFWQAQGIGWFLAERIMLSVVTAGISGVDASILYLSSREGTSQKVFGIYTGMQMAGLLAASCIFAVFVGDDYALSGLLTVFSYGTAALLSCGLVEVKPKAAKREGQKAGKESVGAGLKAALGNKSILFFLIASALLSETHQTITVFLNQLQYEKCGLDSSAMGYIYIAAVLMGTAGRYSPCLTRKAGLKGSLALFCGSAMASCLILGRTEHALPSVFGILLLRMS</sequence>
<comment type="subcellular location">
    <subcellularLocation>
        <location evidence="1">Cell membrane</location>
        <topology evidence="1">Multi-pass membrane protein</topology>
    </subcellularLocation>
</comment>
<dbReference type="CDD" id="cd06174">
    <property type="entry name" value="MFS"/>
    <property type="match status" value="1"/>
</dbReference>
<evidence type="ECO:0000313" key="3">
    <source>
        <dbReference type="EMBL" id="HIT42798.1"/>
    </source>
</evidence>
<feature type="transmembrane region" description="Helical" evidence="2">
    <location>
        <begin position="68"/>
        <end position="85"/>
    </location>
</feature>
<dbReference type="InterPro" id="IPR036259">
    <property type="entry name" value="MFS_trans_sf"/>
</dbReference>
<accession>A0A9D1GKI6</accession>
<dbReference type="AlphaFoldDB" id="A0A9D1GKI6"/>
<dbReference type="EMBL" id="DVKS01000198">
    <property type="protein sequence ID" value="HIT42798.1"/>
    <property type="molecule type" value="Genomic_DNA"/>
</dbReference>
<feature type="transmembrane region" description="Helical" evidence="2">
    <location>
        <begin position="7"/>
        <end position="27"/>
    </location>
</feature>
<evidence type="ECO:0000256" key="1">
    <source>
        <dbReference type="ARBA" id="ARBA00004651"/>
    </source>
</evidence>
<feature type="transmembrane region" description="Helical" evidence="2">
    <location>
        <begin position="97"/>
        <end position="116"/>
    </location>
</feature>
<feature type="transmembrane region" description="Helical" evidence="2">
    <location>
        <begin position="33"/>
        <end position="56"/>
    </location>
</feature>
<dbReference type="Pfam" id="PF07690">
    <property type="entry name" value="MFS_1"/>
    <property type="match status" value="1"/>
</dbReference>
<dbReference type="InterPro" id="IPR011701">
    <property type="entry name" value="MFS"/>
</dbReference>
<evidence type="ECO:0000313" key="4">
    <source>
        <dbReference type="Proteomes" id="UP000886860"/>
    </source>
</evidence>
<reference evidence="3" key="2">
    <citation type="journal article" date="2021" name="PeerJ">
        <title>Extensive microbial diversity within the chicken gut microbiome revealed by metagenomics and culture.</title>
        <authorList>
            <person name="Gilroy R."/>
            <person name="Ravi A."/>
            <person name="Getino M."/>
            <person name="Pursley I."/>
            <person name="Horton D.L."/>
            <person name="Alikhan N.F."/>
            <person name="Baker D."/>
            <person name="Gharbi K."/>
            <person name="Hall N."/>
            <person name="Watson M."/>
            <person name="Adriaenssens E.M."/>
            <person name="Foster-Nyarko E."/>
            <person name="Jarju S."/>
            <person name="Secka A."/>
            <person name="Antonio M."/>
            <person name="Oren A."/>
            <person name="Chaudhuri R.R."/>
            <person name="La Ragione R."/>
            <person name="Hildebrand F."/>
            <person name="Pallen M.J."/>
        </authorList>
    </citation>
    <scope>NUCLEOTIDE SEQUENCE</scope>
    <source>
        <strain evidence="3">CHK123-3438</strain>
    </source>
</reference>
<gene>
    <name evidence="3" type="ORF">IAB60_12020</name>
</gene>
<dbReference type="Proteomes" id="UP000886860">
    <property type="component" value="Unassembled WGS sequence"/>
</dbReference>
<feature type="transmembrane region" description="Helical" evidence="2">
    <location>
        <begin position="237"/>
        <end position="256"/>
    </location>
</feature>
<keyword evidence="2" id="KW-0472">Membrane</keyword>
<name>A0A9D1GKI6_9FIRM</name>
<comment type="caution">
    <text evidence="3">The sequence shown here is derived from an EMBL/GenBank/DDBJ whole genome shotgun (WGS) entry which is preliminary data.</text>
</comment>
<reference evidence="3" key="1">
    <citation type="submission" date="2020-10" db="EMBL/GenBank/DDBJ databases">
        <authorList>
            <person name="Gilroy R."/>
        </authorList>
    </citation>
    <scope>NUCLEOTIDE SEQUENCE</scope>
    <source>
        <strain evidence="3">CHK123-3438</strain>
    </source>
</reference>
<dbReference type="PANTHER" id="PTHR23530:SF1">
    <property type="entry name" value="PERMEASE, MAJOR FACILITATOR SUPERFAMILY-RELATED"/>
    <property type="match status" value="1"/>
</dbReference>
<feature type="transmembrane region" description="Helical" evidence="2">
    <location>
        <begin position="128"/>
        <end position="148"/>
    </location>
</feature>
<keyword evidence="2" id="KW-1133">Transmembrane helix</keyword>
<protein>
    <submittedName>
        <fullName evidence="3">MFS transporter</fullName>
    </submittedName>
</protein>
<dbReference type="InterPro" id="IPR053160">
    <property type="entry name" value="MFS_DHA3_Transporter"/>
</dbReference>
<feature type="non-terminal residue" evidence="3">
    <location>
        <position position="306"/>
    </location>
</feature>
<dbReference type="GO" id="GO:0022857">
    <property type="term" value="F:transmembrane transporter activity"/>
    <property type="evidence" value="ECO:0007669"/>
    <property type="project" value="InterPro"/>
</dbReference>
<organism evidence="3 4">
    <name type="scientific">Candidatus Caccovicinus merdipullorum</name>
    <dbReference type="NCBI Taxonomy" id="2840724"/>
    <lineage>
        <taxon>Bacteria</taxon>
        <taxon>Bacillati</taxon>
        <taxon>Bacillota</taxon>
        <taxon>Clostridia</taxon>
        <taxon>Eubacteriales</taxon>
        <taxon>Candidatus Caccovicinus</taxon>
    </lineage>
</organism>
<dbReference type="Gene3D" id="1.20.1250.20">
    <property type="entry name" value="MFS general substrate transporter like domains"/>
    <property type="match status" value="1"/>
</dbReference>
<feature type="transmembrane region" description="Helical" evidence="2">
    <location>
        <begin position="196"/>
        <end position="217"/>
    </location>
</feature>
<feature type="transmembrane region" description="Helical" evidence="2">
    <location>
        <begin position="154"/>
        <end position="175"/>
    </location>
</feature>
<feature type="transmembrane region" description="Helical" evidence="2">
    <location>
        <begin position="268"/>
        <end position="288"/>
    </location>
</feature>
<dbReference type="SUPFAM" id="SSF103473">
    <property type="entry name" value="MFS general substrate transporter"/>
    <property type="match status" value="1"/>
</dbReference>